<dbReference type="OrthoDB" id="5654051at2"/>
<accession>A0A0W0WUI3</accession>
<dbReference type="PATRIC" id="fig|45070.6.peg.1013"/>
<proteinExistence type="predicted"/>
<gene>
    <name evidence="2" type="ORF">Lnau_0957</name>
</gene>
<dbReference type="STRING" id="45070.Lnau_0957"/>
<evidence type="ECO:0000313" key="3">
    <source>
        <dbReference type="Proteomes" id="UP000054725"/>
    </source>
</evidence>
<dbReference type="RefSeq" id="WP_058504003.1">
    <property type="nucleotide sequence ID" value="NZ_CAAAIF010000001.1"/>
</dbReference>
<sequence length="226" mass="24980">MFFFTRVHFPRFFSEDSEKLIKEMLSSEIALQGEPYKYQALLTLKRHNANLISSVYQLKGVISKTTNLDALYLQLQQLIMAELAGAHFDRTPYKNLITNLRAAVEEDLREESCRKITSGIFLATNSLLLAISALALIGSVGALATGPVGWALLGIAVSAVLLAIAAYSVYVDGRTLFDKQLKEIDEAIQFLEVYPALVRGEILIATTEEGLPPEDLRLTTTETPTI</sequence>
<dbReference type="AlphaFoldDB" id="A0A0W0WUI3"/>
<comment type="caution">
    <text evidence="2">The sequence shown here is derived from an EMBL/GenBank/DDBJ whole genome shotgun (WGS) entry which is preliminary data.</text>
</comment>
<feature type="transmembrane region" description="Helical" evidence="1">
    <location>
        <begin position="150"/>
        <end position="170"/>
    </location>
</feature>
<feature type="transmembrane region" description="Helical" evidence="1">
    <location>
        <begin position="119"/>
        <end position="144"/>
    </location>
</feature>
<dbReference type="EMBL" id="LNYO01000013">
    <property type="protein sequence ID" value="KTD35973.1"/>
    <property type="molecule type" value="Genomic_DNA"/>
</dbReference>
<evidence type="ECO:0000313" key="2">
    <source>
        <dbReference type="EMBL" id="KTD35973.1"/>
    </source>
</evidence>
<keyword evidence="1" id="KW-0472">Membrane</keyword>
<name>A0A0W0WUI3_9GAMM</name>
<dbReference type="Proteomes" id="UP000054725">
    <property type="component" value="Unassembled WGS sequence"/>
</dbReference>
<keyword evidence="1" id="KW-0812">Transmembrane</keyword>
<protein>
    <submittedName>
        <fullName evidence="2">Uncharacterized protein</fullName>
    </submittedName>
</protein>
<organism evidence="2 3">
    <name type="scientific">Legionella nautarum</name>
    <dbReference type="NCBI Taxonomy" id="45070"/>
    <lineage>
        <taxon>Bacteria</taxon>
        <taxon>Pseudomonadati</taxon>
        <taxon>Pseudomonadota</taxon>
        <taxon>Gammaproteobacteria</taxon>
        <taxon>Legionellales</taxon>
        <taxon>Legionellaceae</taxon>
        <taxon>Legionella</taxon>
    </lineage>
</organism>
<reference evidence="2 3" key="1">
    <citation type="submission" date="2015-11" db="EMBL/GenBank/DDBJ databases">
        <title>Genomic analysis of 38 Legionella species identifies large and diverse effector repertoires.</title>
        <authorList>
            <person name="Burstein D."/>
            <person name="Amaro F."/>
            <person name="Zusman T."/>
            <person name="Lifshitz Z."/>
            <person name="Cohen O."/>
            <person name="Gilbert J.A."/>
            <person name="Pupko T."/>
            <person name="Shuman H.A."/>
            <person name="Segal G."/>
        </authorList>
    </citation>
    <scope>NUCLEOTIDE SEQUENCE [LARGE SCALE GENOMIC DNA]</scope>
    <source>
        <strain evidence="2 3">ATCC 49506</strain>
    </source>
</reference>
<keyword evidence="1" id="KW-1133">Transmembrane helix</keyword>
<evidence type="ECO:0000256" key="1">
    <source>
        <dbReference type="SAM" id="Phobius"/>
    </source>
</evidence>
<keyword evidence="3" id="KW-1185">Reference proteome</keyword>